<evidence type="ECO:0000313" key="1">
    <source>
        <dbReference type="EMBL" id="KAH7905072.1"/>
    </source>
</evidence>
<dbReference type="Proteomes" id="UP000790377">
    <property type="component" value="Unassembled WGS sequence"/>
</dbReference>
<accession>A0ACB7ZWN4</accession>
<protein>
    <submittedName>
        <fullName evidence="1">Uncharacterized protein</fullName>
    </submittedName>
</protein>
<name>A0ACB7ZWN4_9AGAM</name>
<reference evidence="1" key="1">
    <citation type="journal article" date="2021" name="New Phytol.">
        <title>Evolutionary innovations through gain and loss of genes in the ectomycorrhizal Boletales.</title>
        <authorList>
            <person name="Wu G."/>
            <person name="Miyauchi S."/>
            <person name="Morin E."/>
            <person name="Kuo A."/>
            <person name="Drula E."/>
            <person name="Varga T."/>
            <person name="Kohler A."/>
            <person name="Feng B."/>
            <person name="Cao Y."/>
            <person name="Lipzen A."/>
            <person name="Daum C."/>
            <person name="Hundley H."/>
            <person name="Pangilinan J."/>
            <person name="Johnson J."/>
            <person name="Barry K."/>
            <person name="LaButti K."/>
            <person name="Ng V."/>
            <person name="Ahrendt S."/>
            <person name="Min B."/>
            <person name="Choi I.G."/>
            <person name="Park H."/>
            <person name="Plett J.M."/>
            <person name="Magnuson J."/>
            <person name="Spatafora J.W."/>
            <person name="Nagy L.G."/>
            <person name="Henrissat B."/>
            <person name="Grigoriev I.V."/>
            <person name="Yang Z.L."/>
            <person name="Xu J."/>
            <person name="Martin F.M."/>
        </authorList>
    </citation>
    <scope>NUCLEOTIDE SEQUENCE</scope>
    <source>
        <strain evidence="1">ATCC 28755</strain>
    </source>
</reference>
<comment type="caution">
    <text evidence="1">The sequence shown here is derived from an EMBL/GenBank/DDBJ whole genome shotgun (WGS) entry which is preliminary data.</text>
</comment>
<evidence type="ECO:0000313" key="2">
    <source>
        <dbReference type="Proteomes" id="UP000790377"/>
    </source>
</evidence>
<organism evidence="1 2">
    <name type="scientific">Hygrophoropsis aurantiaca</name>
    <dbReference type="NCBI Taxonomy" id="72124"/>
    <lineage>
        <taxon>Eukaryota</taxon>
        <taxon>Fungi</taxon>
        <taxon>Dikarya</taxon>
        <taxon>Basidiomycota</taxon>
        <taxon>Agaricomycotina</taxon>
        <taxon>Agaricomycetes</taxon>
        <taxon>Agaricomycetidae</taxon>
        <taxon>Boletales</taxon>
        <taxon>Coniophorineae</taxon>
        <taxon>Hygrophoropsidaceae</taxon>
        <taxon>Hygrophoropsis</taxon>
    </lineage>
</organism>
<sequence length="569" mass="62360">MATSAATHSVATYPATVRASCKTPPEFAEKEKATENDVIIYWYRQAKRVEDLLDEITEHKEDYYIQVMQIGTAAESARKVLWWGIQTGLTSGASYPALLASAYDRIHEAWSKEQWPDCTTIRGDDPKVPADRSAWLESSRGYDKLAGRRTLSDAEKDSDQEDDASTKVRREDDRMDVEKNVAGKQKASVARGGEAKEVAMKDPAARDQDLKNEKKTTSAPAQGAELIEIRRAEDGQVSQHFPHPSYADIGDTESASQRPPCERCISHGLTNCTKRAEALNCQACKTAKKACSLVPRRARRKESNDRSSESKPSFELHSANHKGKERPEALTSRASRARAGSRASTRQRSQSIATAPPEEELESEEATQELSSKTKGKGKLKASPPPLPPRARSATQKRKRGASIEPGRNDAGPSRAFLVSEKPAPKRRRIHSVPITVAPADTTKAAPVRWTIGTFAQYANATTPPYLPHNAPVAPTLESANLTDLPEMADACFNLRRSAGLLADMMQTQEYQISAIERVMAKRERCQAQIMKSLGLTVASHILPSPSLEQDSEDTPVPVAVGELSAALI</sequence>
<keyword evidence="2" id="KW-1185">Reference proteome</keyword>
<gene>
    <name evidence="1" type="ORF">BJ138DRAFT_1118808</name>
</gene>
<proteinExistence type="predicted"/>
<dbReference type="EMBL" id="MU268280">
    <property type="protein sequence ID" value="KAH7905072.1"/>
    <property type="molecule type" value="Genomic_DNA"/>
</dbReference>